<dbReference type="InterPro" id="IPR001296">
    <property type="entry name" value="Glyco_trans_1"/>
</dbReference>
<comment type="caution">
    <text evidence="2">The sequence shown here is derived from an EMBL/GenBank/DDBJ whole genome shotgun (WGS) entry which is preliminary data.</text>
</comment>
<dbReference type="GO" id="GO:0016757">
    <property type="term" value="F:glycosyltransferase activity"/>
    <property type="evidence" value="ECO:0007669"/>
    <property type="project" value="InterPro"/>
</dbReference>
<dbReference type="Proteomes" id="UP000609064">
    <property type="component" value="Unassembled WGS sequence"/>
</dbReference>
<dbReference type="EMBL" id="BMKK01000004">
    <property type="protein sequence ID" value="GGD56315.1"/>
    <property type="molecule type" value="Genomic_DNA"/>
</dbReference>
<dbReference type="RefSeq" id="WP_188765986.1">
    <property type="nucleotide sequence ID" value="NZ_BMKK01000004.1"/>
</dbReference>
<dbReference type="PANTHER" id="PTHR45947:SF13">
    <property type="entry name" value="TRANSFERASE"/>
    <property type="match status" value="1"/>
</dbReference>
<dbReference type="Pfam" id="PF00534">
    <property type="entry name" value="Glycos_transf_1"/>
    <property type="match status" value="1"/>
</dbReference>
<sequence>MKMLIIHQFFWAHYKAKIYTELQKVVDKHPEDELLVLQTALNEFTRAKIGNLDYSIHQYNIKVLFEDYYENTTIWQRVKKSIYWVNKFKPDVINLPGYYEPAMNIVLFYCRMKGIKVVISSDSTEGDNPNVGWREALKSFVVTKAQGFFCYGSKSAEYIYKLGMKPEHILVANNSVDNDRVASVHAEALKTRDEVKQSYKLRKYNFIYVGRLIGVKNLDNLLAAYKPLADSDWGLIILGDGSEEAKLKQYTADNNLDGICFIEGQPWYDVPKILALADVFVLPSYSEPWGLVVNEAMASGLPVIVSNKCGSAFDAVLEDSNGYTFNPYDVDELTSKFKKFVDSPEKIIPFGQKSKEIIKRFSPEQVAQEMYDGFKKVVYENK</sequence>
<dbReference type="InterPro" id="IPR050194">
    <property type="entry name" value="Glycosyltransferase_grp1"/>
</dbReference>
<dbReference type="Gene3D" id="3.40.50.2000">
    <property type="entry name" value="Glycogen Phosphorylase B"/>
    <property type="match status" value="2"/>
</dbReference>
<organism evidence="2 3">
    <name type="scientific">Emticicia aquatilis</name>
    <dbReference type="NCBI Taxonomy" id="1537369"/>
    <lineage>
        <taxon>Bacteria</taxon>
        <taxon>Pseudomonadati</taxon>
        <taxon>Bacteroidota</taxon>
        <taxon>Cytophagia</taxon>
        <taxon>Cytophagales</taxon>
        <taxon>Leadbetterellaceae</taxon>
        <taxon>Emticicia</taxon>
    </lineage>
</organism>
<dbReference type="CDD" id="cd03801">
    <property type="entry name" value="GT4_PimA-like"/>
    <property type="match status" value="1"/>
</dbReference>
<protein>
    <recommendedName>
        <fullName evidence="1">Glycosyl transferase family 1 domain-containing protein</fullName>
    </recommendedName>
</protein>
<dbReference type="SUPFAM" id="SSF53756">
    <property type="entry name" value="UDP-Glycosyltransferase/glycogen phosphorylase"/>
    <property type="match status" value="1"/>
</dbReference>
<proteinExistence type="predicted"/>
<evidence type="ECO:0000259" key="1">
    <source>
        <dbReference type="Pfam" id="PF00534"/>
    </source>
</evidence>
<dbReference type="PANTHER" id="PTHR45947">
    <property type="entry name" value="SULFOQUINOVOSYL TRANSFERASE SQD2"/>
    <property type="match status" value="1"/>
</dbReference>
<evidence type="ECO:0000313" key="2">
    <source>
        <dbReference type="EMBL" id="GGD56315.1"/>
    </source>
</evidence>
<gene>
    <name evidence="2" type="ORF">GCM10011514_20490</name>
</gene>
<name>A0A916YQC9_9BACT</name>
<reference evidence="2" key="1">
    <citation type="journal article" date="2014" name="Int. J. Syst. Evol. Microbiol.">
        <title>Complete genome sequence of Corynebacterium casei LMG S-19264T (=DSM 44701T), isolated from a smear-ripened cheese.</title>
        <authorList>
            <consortium name="US DOE Joint Genome Institute (JGI-PGF)"/>
            <person name="Walter F."/>
            <person name="Albersmeier A."/>
            <person name="Kalinowski J."/>
            <person name="Ruckert C."/>
        </authorList>
    </citation>
    <scope>NUCLEOTIDE SEQUENCE</scope>
    <source>
        <strain evidence="2">CGMCC 1.15958</strain>
    </source>
</reference>
<reference evidence="2" key="2">
    <citation type="submission" date="2020-09" db="EMBL/GenBank/DDBJ databases">
        <authorList>
            <person name="Sun Q."/>
            <person name="Zhou Y."/>
        </authorList>
    </citation>
    <scope>NUCLEOTIDE SEQUENCE</scope>
    <source>
        <strain evidence="2">CGMCC 1.15958</strain>
    </source>
</reference>
<evidence type="ECO:0000313" key="3">
    <source>
        <dbReference type="Proteomes" id="UP000609064"/>
    </source>
</evidence>
<keyword evidence="3" id="KW-1185">Reference proteome</keyword>
<accession>A0A916YQC9</accession>
<feature type="domain" description="Glycosyl transferase family 1" evidence="1">
    <location>
        <begin position="199"/>
        <end position="346"/>
    </location>
</feature>
<dbReference type="AlphaFoldDB" id="A0A916YQC9"/>